<evidence type="ECO:0000313" key="2">
    <source>
        <dbReference type="Proteomes" id="UP001604277"/>
    </source>
</evidence>
<comment type="caution">
    <text evidence="1">The sequence shown here is derived from an EMBL/GenBank/DDBJ whole genome shotgun (WGS) entry which is preliminary data.</text>
</comment>
<dbReference type="AlphaFoldDB" id="A0ABD1W443"/>
<gene>
    <name evidence="1" type="ORF">Fot_13662</name>
</gene>
<accession>A0ABD1W443</accession>
<keyword evidence="2" id="KW-1185">Reference proteome</keyword>
<reference evidence="2" key="1">
    <citation type="submission" date="2024-07" db="EMBL/GenBank/DDBJ databases">
        <title>Two chromosome-level genome assemblies of Korean endemic species Abeliophyllum distichum and Forsythia ovata (Oleaceae).</title>
        <authorList>
            <person name="Jang H."/>
        </authorList>
    </citation>
    <scope>NUCLEOTIDE SEQUENCE [LARGE SCALE GENOMIC DNA]</scope>
</reference>
<name>A0ABD1W443_9LAMI</name>
<protein>
    <recommendedName>
        <fullName evidence="3">Ribosomal protein L15</fullName>
    </recommendedName>
</protein>
<organism evidence="1 2">
    <name type="scientific">Forsythia ovata</name>
    <dbReference type="NCBI Taxonomy" id="205694"/>
    <lineage>
        <taxon>Eukaryota</taxon>
        <taxon>Viridiplantae</taxon>
        <taxon>Streptophyta</taxon>
        <taxon>Embryophyta</taxon>
        <taxon>Tracheophyta</taxon>
        <taxon>Spermatophyta</taxon>
        <taxon>Magnoliopsida</taxon>
        <taxon>eudicotyledons</taxon>
        <taxon>Gunneridae</taxon>
        <taxon>Pentapetalae</taxon>
        <taxon>asterids</taxon>
        <taxon>lamiids</taxon>
        <taxon>Lamiales</taxon>
        <taxon>Oleaceae</taxon>
        <taxon>Forsythieae</taxon>
        <taxon>Forsythia</taxon>
    </lineage>
</organism>
<dbReference type="EMBL" id="JBFOLJ010000004">
    <property type="protein sequence ID" value="KAL2544429.1"/>
    <property type="molecule type" value="Genomic_DNA"/>
</dbReference>
<dbReference type="Proteomes" id="UP001604277">
    <property type="component" value="Unassembled WGS sequence"/>
</dbReference>
<sequence>MSLMIFDKKFQRVPRLALSMSDRATFCNKVACYVVPELWPGRFLPDLKPLGGRALPSLKGNGGQIVPGLKRTRRLGTTRSQGLKHPVAKRLGGRVVYYPAERIA</sequence>
<evidence type="ECO:0000313" key="1">
    <source>
        <dbReference type="EMBL" id="KAL2544429.1"/>
    </source>
</evidence>
<proteinExistence type="predicted"/>
<evidence type="ECO:0008006" key="3">
    <source>
        <dbReference type="Google" id="ProtNLM"/>
    </source>
</evidence>